<dbReference type="Gene3D" id="2.40.70.10">
    <property type="entry name" value="Acid Proteases"/>
    <property type="match status" value="1"/>
</dbReference>
<dbReference type="GO" id="GO:0003676">
    <property type="term" value="F:nucleic acid binding"/>
    <property type="evidence" value="ECO:0007669"/>
    <property type="project" value="InterPro"/>
</dbReference>
<feature type="domain" description="CCHC-type" evidence="3">
    <location>
        <begin position="208"/>
        <end position="222"/>
    </location>
</feature>
<evidence type="ECO:0000313" key="4">
    <source>
        <dbReference type="EMBL" id="TWW59253.1"/>
    </source>
</evidence>
<comment type="caution">
    <text evidence="4">The sequence shown here is derived from an EMBL/GenBank/DDBJ whole genome shotgun (WGS) entry which is preliminary data.</text>
</comment>
<feature type="compositionally biased region" description="Polar residues" evidence="2">
    <location>
        <begin position="171"/>
        <end position="180"/>
    </location>
</feature>
<dbReference type="InterPro" id="IPR043502">
    <property type="entry name" value="DNA/RNA_pol_sf"/>
</dbReference>
<evidence type="ECO:0000259" key="3">
    <source>
        <dbReference type="PROSITE" id="PS50158"/>
    </source>
</evidence>
<dbReference type="InterPro" id="IPR036875">
    <property type="entry name" value="Znf_CCHC_sf"/>
</dbReference>
<dbReference type="InterPro" id="IPR021109">
    <property type="entry name" value="Peptidase_aspartic_dom_sf"/>
</dbReference>
<evidence type="ECO:0000256" key="1">
    <source>
        <dbReference type="PROSITE-ProRule" id="PRU00047"/>
    </source>
</evidence>
<dbReference type="Proteomes" id="UP000324091">
    <property type="component" value="Chromosome 6"/>
</dbReference>
<evidence type="ECO:0000256" key="2">
    <source>
        <dbReference type="SAM" id="MobiDB-lite"/>
    </source>
</evidence>
<dbReference type="Gene3D" id="3.10.10.10">
    <property type="entry name" value="HIV Type 1 Reverse Transcriptase, subunit A, domain 1"/>
    <property type="match status" value="1"/>
</dbReference>
<dbReference type="GO" id="GO:0008270">
    <property type="term" value="F:zinc ion binding"/>
    <property type="evidence" value="ECO:0007669"/>
    <property type="project" value="UniProtKB-KW"/>
</dbReference>
<dbReference type="PROSITE" id="PS50158">
    <property type="entry name" value="ZF_CCHC"/>
    <property type="match status" value="1"/>
</dbReference>
<protein>
    <submittedName>
        <fullName evidence="4">Retrotransposon-derived protein PEG10</fullName>
    </submittedName>
</protein>
<dbReference type="InterPro" id="IPR001878">
    <property type="entry name" value="Znf_CCHC"/>
</dbReference>
<dbReference type="AlphaFoldDB" id="A0A5C6MW70"/>
<dbReference type="PANTHER" id="PTHR15503:SF36">
    <property type="entry name" value="RETROTRANSPOSON GAG-LIKE PROTEIN 5"/>
    <property type="match status" value="1"/>
</dbReference>
<dbReference type="SUPFAM" id="SSF56672">
    <property type="entry name" value="DNA/RNA polymerases"/>
    <property type="match status" value="1"/>
</dbReference>
<organism evidence="4 5">
    <name type="scientific">Takifugu flavidus</name>
    <name type="common">sansaifugu</name>
    <dbReference type="NCBI Taxonomy" id="433684"/>
    <lineage>
        <taxon>Eukaryota</taxon>
        <taxon>Metazoa</taxon>
        <taxon>Chordata</taxon>
        <taxon>Craniata</taxon>
        <taxon>Vertebrata</taxon>
        <taxon>Euteleostomi</taxon>
        <taxon>Actinopterygii</taxon>
        <taxon>Neopterygii</taxon>
        <taxon>Teleostei</taxon>
        <taxon>Neoteleostei</taxon>
        <taxon>Acanthomorphata</taxon>
        <taxon>Eupercaria</taxon>
        <taxon>Tetraodontiformes</taxon>
        <taxon>Tetradontoidea</taxon>
        <taxon>Tetraodontidae</taxon>
        <taxon>Takifugu</taxon>
    </lineage>
</organism>
<dbReference type="InterPro" id="IPR032567">
    <property type="entry name" value="RTL1-rel"/>
</dbReference>
<dbReference type="SUPFAM" id="SSF50630">
    <property type="entry name" value="Acid proteases"/>
    <property type="match status" value="1"/>
</dbReference>
<keyword evidence="1" id="KW-0862">Zinc</keyword>
<name>A0A5C6MW70_9TELE</name>
<evidence type="ECO:0000313" key="5">
    <source>
        <dbReference type="Proteomes" id="UP000324091"/>
    </source>
</evidence>
<dbReference type="PANTHER" id="PTHR15503">
    <property type="entry name" value="LDOC1 RELATED"/>
    <property type="match status" value="1"/>
</dbReference>
<keyword evidence="5" id="KW-1185">Reference proteome</keyword>
<feature type="region of interest" description="Disordered" evidence="2">
    <location>
        <begin position="153"/>
        <end position="198"/>
    </location>
</feature>
<accession>A0A5C6MW70</accession>
<dbReference type="EMBL" id="RHFK02000019">
    <property type="protein sequence ID" value="TWW59253.1"/>
    <property type="molecule type" value="Genomic_DNA"/>
</dbReference>
<keyword evidence="1" id="KW-0863">Zinc-finger</keyword>
<proteinExistence type="predicted"/>
<dbReference type="CDD" id="cd00303">
    <property type="entry name" value="retropepsin_like"/>
    <property type="match status" value="1"/>
</dbReference>
<keyword evidence="1" id="KW-0479">Metal-binding</keyword>
<reference evidence="4 5" key="1">
    <citation type="submission" date="2019-04" db="EMBL/GenBank/DDBJ databases">
        <title>Chromosome genome assembly for Takifugu flavidus.</title>
        <authorList>
            <person name="Xiao S."/>
        </authorList>
    </citation>
    <scope>NUCLEOTIDE SEQUENCE [LARGE SCALE GENOMIC DNA]</scope>
    <source>
        <strain evidence="4">HTHZ2018</strain>
        <tissue evidence="4">Muscle</tissue>
    </source>
</reference>
<feature type="compositionally biased region" description="Basic and acidic residues" evidence="2">
    <location>
        <begin position="153"/>
        <end position="162"/>
    </location>
</feature>
<dbReference type="SUPFAM" id="SSF57756">
    <property type="entry name" value="Retrovirus zinc finger-like domains"/>
    <property type="match status" value="1"/>
</dbReference>
<gene>
    <name evidence="4" type="ORF">D4764_06G0007830</name>
</gene>
<sequence length="530" mass="58140">MALSGPVQQLVVSVSQLAAPVPAPQPGTAPEPWPYTFASVVRDTFTINHLTGRARLCRTAEWERGMPACSSFQAFSAELRKGSQPVADYAIDFRTRARLSDWNSAAQCDAFLHGLAPYIKDELVFFNLPPSLDGLIELTSRLDRHIHARRRELRQEGAEHRSSARLRGSPATPNHLTEPSSGGAEPVQLGRTSPTPEERERRCQGNLCLYCGQAGHFVSRCPVKGEGSTVNGGVLLSRTQDSAPCPRPLFHCFRLLLAGGSHTLTTFIDSGADVSLIDEELAVQLGIDQVPLLHSVPASALDGHLLGTITHQTTPIHMLLSGNHHETIHFHILKSPHLPLILGYPWLHRYNPHIDWATEFILGWSSSCHQIPSSSTHLGNHQEKIHNKIGVTNRIGCGCRLLHLPPRTNFRSKPAKGGDDEDTTEFFTIGTAKPPSDNLQYSFLINTSRQPPGEDSQHCAIDLLPGTTPLKDRLYSLSVPEREAMEAYINDALAAGIICPSSSPAGAGFFFVEKKDRSLRPCIDYRGFSL</sequence>